<dbReference type="EMBL" id="JABBWG010000007">
    <property type="protein sequence ID" value="KAG1820945.1"/>
    <property type="molecule type" value="Genomic_DNA"/>
</dbReference>
<dbReference type="RefSeq" id="XP_041196012.1">
    <property type="nucleotide sequence ID" value="XM_041339649.1"/>
</dbReference>
<dbReference type="Proteomes" id="UP000807769">
    <property type="component" value="Unassembled WGS sequence"/>
</dbReference>
<protein>
    <submittedName>
        <fullName evidence="2">Uncharacterized protein</fullName>
    </submittedName>
</protein>
<keyword evidence="3" id="KW-1185">Reference proteome</keyword>
<feature type="compositionally biased region" description="Polar residues" evidence="1">
    <location>
        <begin position="26"/>
        <end position="36"/>
    </location>
</feature>
<name>A0A9P7EH98_9AGAM</name>
<organism evidence="2 3">
    <name type="scientific">Suillus subaureus</name>
    <dbReference type="NCBI Taxonomy" id="48587"/>
    <lineage>
        <taxon>Eukaryota</taxon>
        <taxon>Fungi</taxon>
        <taxon>Dikarya</taxon>
        <taxon>Basidiomycota</taxon>
        <taxon>Agaricomycotina</taxon>
        <taxon>Agaricomycetes</taxon>
        <taxon>Agaricomycetidae</taxon>
        <taxon>Boletales</taxon>
        <taxon>Suillineae</taxon>
        <taxon>Suillaceae</taxon>
        <taxon>Suillus</taxon>
    </lineage>
</organism>
<evidence type="ECO:0000256" key="1">
    <source>
        <dbReference type="SAM" id="MobiDB-lite"/>
    </source>
</evidence>
<dbReference type="GeneID" id="64633665"/>
<comment type="caution">
    <text evidence="2">The sequence shown here is derived from an EMBL/GenBank/DDBJ whole genome shotgun (WGS) entry which is preliminary data.</text>
</comment>
<accession>A0A9P7EH98</accession>
<dbReference type="OrthoDB" id="2690175at2759"/>
<feature type="region of interest" description="Disordered" evidence="1">
    <location>
        <begin position="1"/>
        <end position="55"/>
    </location>
</feature>
<dbReference type="AlphaFoldDB" id="A0A9P7EH98"/>
<sequence>MVNACQKASAAAKSMKQQGRPPVNKSARTTQQQIKSTAGVAEDIPAPAIKPKPTPQAVPKWVHVLPLKSPVSSDLDRHAIELKTAKNEAAAILAGMADSGTVNEENDNFFTNLNDLALGKPEIEQQLEDEDSNIEYDNGAALEIEGNVDDDEDGDDSFNISLLVPIEGVIDTMVISSNISWGISAHLSVAHLDMYHNGK</sequence>
<evidence type="ECO:0000313" key="3">
    <source>
        <dbReference type="Proteomes" id="UP000807769"/>
    </source>
</evidence>
<feature type="compositionally biased region" description="Low complexity" evidence="1">
    <location>
        <begin position="1"/>
        <end position="18"/>
    </location>
</feature>
<gene>
    <name evidence="2" type="ORF">BJ212DRAFT_1478035</name>
</gene>
<evidence type="ECO:0000313" key="2">
    <source>
        <dbReference type="EMBL" id="KAG1820945.1"/>
    </source>
</evidence>
<reference evidence="2" key="1">
    <citation type="journal article" date="2020" name="New Phytol.">
        <title>Comparative genomics reveals dynamic genome evolution in host specialist ectomycorrhizal fungi.</title>
        <authorList>
            <person name="Lofgren L.A."/>
            <person name="Nguyen N.H."/>
            <person name="Vilgalys R."/>
            <person name="Ruytinx J."/>
            <person name="Liao H.L."/>
            <person name="Branco S."/>
            <person name="Kuo A."/>
            <person name="LaButti K."/>
            <person name="Lipzen A."/>
            <person name="Andreopoulos W."/>
            <person name="Pangilinan J."/>
            <person name="Riley R."/>
            <person name="Hundley H."/>
            <person name="Na H."/>
            <person name="Barry K."/>
            <person name="Grigoriev I.V."/>
            <person name="Stajich J.E."/>
            <person name="Kennedy P.G."/>
        </authorList>
    </citation>
    <scope>NUCLEOTIDE SEQUENCE</scope>
    <source>
        <strain evidence="2">MN1</strain>
    </source>
</reference>
<proteinExistence type="predicted"/>